<proteinExistence type="predicted"/>
<protein>
    <submittedName>
        <fullName evidence="3">Unannotated protein</fullName>
    </submittedName>
</protein>
<sequence>MTPEVRTDRLLLRGWRETDKLPYSILNADPEVMRHFPSMLSAQQSDEMVDRMARAWATHGFGLWAVERLDTHAFIGFVGLSRPSWASTPCVEIGWRLAHQHWGNGFAPEAARAALAFGFDHVVLPDYEIVSFTTTRNVKSQRVMQKIGMRNDPEREFDHPLLPQWDERRHVLYCIDRPTWWASVAR</sequence>
<dbReference type="Pfam" id="PF13302">
    <property type="entry name" value="Acetyltransf_3"/>
    <property type="match status" value="1"/>
</dbReference>
<dbReference type="SUPFAM" id="SSF55729">
    <property type="entry name" value="Acyl-CoA N-acyltransferases (Nat)"/>
    <property type="match status" value="1"/>
</dbReference>
<dbReference type="EMBL" id="CAEZYF010000011">
    <property type="protein sequence ID" value="CAB4727774.1"/>
    <property type="molecule type" value="Genomic_DNA"/>
</dbReference>
<feature type="domain" description="N-acetyltransferase" evidence="1">
    <location>
        <begin position="23"/>
        <end position="178"/>
    </location>
</feature>
<evidence type="ECO:0000313" key="4">
    <source>
        <dbReference type="EMBL" id="CAB4835836.1"/>
    </source>
</evidence>
<organism evidence="3">
    <name type="scientific">freshwater metagenome</name>
    <dbReference type="NCBI Taxonomy" id="449393"/>
    <lineage>
        <taxon>unclassified sequences</taxon>
        <taxon>metagenomes</taxon>
        <taxon>ecological metagenomes</taxon>
    </lineage>
</organism>
<dbReference type="EMBL" id="CAESGF010000014">
    <property type="protein sequence ID" value="CAB4364489.1"/>
    <property type="molecule type" value="Genomic_DNA"/>
</dbReference>
<name>A0A6J6RYT8_9ZZZZ</name>
<evidence type="ECO:0000313" key="3">
    <source>
        <dbReference type="EMBL" id="CAB4727774.1"/>
    </source>
</evidence>
<dbReference type="EMBL" id="CAFAAV010000340">
    <property type="protein sequence ID" value="CAB4835836.1"/>
    <property type="molecule type" value="Genomic_DNA"/>
</dbReference>
<evidence type="ECO:0000313" key="2">
    <source>
        <dbReference type="EMBL" id="CAB4364489.1"/>
    </source>
</evidence>
<dbReference type="InterPro" id="IPR051531">
    <property type="entry name" value="N-acetyltransferase"/>
</dbReference>
<reference evidence="3" key="1">
    <citation type="submission" date="2020-05" db="EMBL/GenBank/DDBJ databases">
        <authorList>
            <person name="Chiriac C."/>
            <person name="Salcher M."/>
            <person name="Ghai R."/>
            <person name="Kavagutti S V."/>
        </authorList>
    </citation>
    <scope>NUCLEOTIDE SEQUENCE</scope>
</reference>
<dbReference type="EMBL" id="CAFBMT010000012">
    <property type="protein sequence ID" value="CAB4940423.1"/>
    <property type="molecule type" value="Genomic_DNA"/>
</dbReference>
<gene>
    <name evidence="3" type="ORF">UFOPK2656_01900</name>
    <name evidence="4" type="ORF">UFOPK3099_02897</name>
    <name evidence="5" type="ORF">UFOPK3651_02124</name>
    <name evidence="6" type="ORF">UFOPK3931_02807</name>
    <name evidence="2" type="ORF">UFOPK4189_02250</name>
</gene>
<dbReference type="InterPro" id="IPR000182">
    <property type="entry name" value="GNAT_dom"/>
</dbReference>
<dbReference type="GO" id="GO:0016747">
    <property type="term" value="F:acyltransferase activity, transferring groups other than amino-acyl groups"/>
    <property type="evidence" value="ECO:0007669"/>
    <property type="project" value="InterPro"/>
</dbReference>
<dbReference type="EMBL" id="CAFBOL010000109">
    <property type="protein sequence ID" value="CAB5010866.1"/>
    <property type="molecule type" value="Genomic_DNA"/>
</dbReference>
<accession>A0A6J6RYT8</accession>
<dbReference type="Gene3D" id="3.40.630.30">
    <property type="match status" value="1"/>
</dbReference>
<dbReference type="PROSITE" id="PS51186">
    <property type="entry name" value="GNAT"/>
    <property type="match status" value="1"/>
</dbReference>
<evidence type="ECO:0000313" key="5">
    <source>
        <dbReference type="EMBL" id="CAB4940423.1"/>
    </source>
</evidence>
<dbReference type="PANTHER" id="PTHR43792:SF1">
    <property type="entry name" value="N-ACETYLTRANSFERASE DOMAIN-CONTAINING PROTEIN"/>
    <property type="match status" value="1"/>
</dbReference>
<evidence type="ECO:0000313" key="6">
    <source>
        <dbReference type="EMBL" id="CAB5010866.1"/>
    </source>
</evidence>
<dbReference type="InterPro" id="IPR016181">
    <property type="entry name" value="Acyl_CoA_acyltransferase"/>
</dbReference>
<evidence type="ECO:0000259" key="1">
    <source>
        <dbReference type="PROSITE" id="PS51186"/>
    </source>
</evidence>
<dbReference type="AlphaFoldDB" id="A0A6J6RYT8"/>
<dbReference type="PANTHER" id="PTHR43792">
    <property type="entry name" value="GNAT FAMILY, PUTATIVE (AFU_ORTHOLOGUE AFUA_3G00765)-RELATED-RELATED"/>
    <property type="match status" value="1"/>
</dbReference>